<gene>
    <name evidence="2" type="ORF">SAMN05192589_12336</name>
</gene>
<dbReference type="STRING" id="187868.SAMN05192589_12336"/>
<feature type="transmembrane region" description="Helical" evidence="1">
    <location>
        <begin position="20"/>
        <end position="40"/>
    </location>
</feature>
<dbReference type="RefSeq" id="WP_092745971.1">
    <property type="nucleotide sequence ID" value="NZ_FMZC01000023.1"/>
</dbReference>
<evidence type="ECO:0000313" key="2">
    <source>
        <dbReference type="EMBL" id="SDE63436.1"/>
    </source>
</evidence>
<accession>A0A1G7EJ52</accession>
<keyword evidence="3" id="KW-1185">Reference proteome</keyword>
<keyword evidence="1" id="KW-0472">Membrane</keyword>
<evidence type="ECO:0000256" key="1">
    <source>
        <dbReference type="SAM" id="Phobius"/>
    </source>
</evidence>
<dbReference type="Pfam" id="PF11660">
    <property type="entry name" value="DUF3262"/>
    <property type="match status" value="1"/>
</dbReference>
<name>A0A1G7EJ52_9BURK</name>
<dbReference type="EMBL" id="FMZC01000023">
    <property type="protein sequence ID" value="SDE63436.1"/>
    <property type="molecule type" value="Genomic_DNA"/>
</dbReference>
<sequence>MNQTMREAFRTGSGTDPAAFKTTLTLIVSAVILTFFAWIVMQLMDAYRHERVTAMQATIAGVKAMVLLSLVLYVVV</sequence>
<dbReference type="OrthoDB" id="8451560at2"/>
<reference evidence="2 3" key="1">
    <citation type="submission" date="2016-10" db="EMBL/GenBank/DDBJ databases">
        <authorList>
            <person name="de Groot N.N."/>
        </authorList>
    </citation>
    <scope>NUCLEOTIDE SEQUENCE [LARGE SCALE GENOMIC DNA]</scope>
    <source>
        <strain evidence="2 3">DSM 16619</strain>
    </source>
</reference>
<keyword evidence="1" id="KW-1133">Transmembrane helix</keyword>
<feature type="transmembrane region" description="Helical" evidence="1">
    <location>
        <begin position="52"/>
        <end position="75"/>
    </location>
</feature>
<organism evidence="2 3">
    <name type="scientific">Paracidovorax valerianellae</name>
    <dbReference type="NCBI Taxonomy" id="187868"/>
    <lineage>
        <taxon>Bacteria</taxon>
        <taxon>Pseudomonadati</taxon>
        <taxon>Pseudomonadota</taxon>
        <taxon>Betaproteobacteria</taxon>
        <taxon>Burkholderiales</taxon>
        <taxon>Comamonadaceae</taxon>
        <taxon>Paracidovorax</taxon>
    </lineage>
</organism>
<proteinExistence type="predicted"/>
<protein>
    <submittedName>
        <fullName evidence="2">Integrating conjugative element protein, PFL_4701 family</fullName>
    </submittedName>
</protein>
<dbReference type="InterPro" id="IPR021676">
    <property type="entry name" value="DUF3262"/>
</dbReference>
<dbReference type="Proteomes" id="UP000198781">
    <property type="component" value="Unassembled WGS sequence"/>
</dbReference>
<dbReference type="AlphaFoldDB" id="A0A1G7EJ52"/>
<evidence type="ECO:0000313" key="3">
    <source>
        <dbReference type="Proteomes" id="UP000198781"/>
    </source>
</evidence>
<keyword evidence="1" id="KW-0812">Transmembrane</keyword>